<dbReference type="EMBL" id="BARV01009822">
    <property type="protein sequence ID" value="GAI04449.1"/>
    <property type="molecule type" value="Genomic_DNA"/>
</dbReference>
<reference evidence="1" key="1">
    <citation type="journal article" date="2014" name="Front. Microbiol.">
        <title>High frequency of phylogenetically diverse reductive dehalogenase-homologous genes in deep subseafloor sedimentary metagenomes.</title>
        <authorList>
            <person name="Kawai M."/>
            <person name="Futagami T."/>
            <person name="Toyoda A."/>
            <person name="Takaki Y."/>
            <person name="Nishi S."/>
            <person name="Hori S."/>
            <person name="Arai W."/>
            <person name="Tsubouchi T."/>
            <person name="Morono Y."/>
            <person name="Uchiyama I."/>
            <person name="Ito T."/>
            <person name="Fujiyama A."/>
            <person name="Inagaki F."/>
            <person name="Takami H."/>
        </authorList>
    </citation>
    <scope>NUCLEOTIDE SEQUENCE</scope>
    <source>
        <strain evidence="1">Expedition CK06-06</strain>
    </source>
</reference>
<evidence type="ECO:0008006" key="2">
    <source>
        <dbReference type="Google" id="ProtNLM"/>
    </source>
</evidence>
<dbReference type="InterPro" id="IPR036567">
    <property type="entry name" value="RHF-like"/>
</dbReference>
<accession>X1MDM3</accession>
<organism evidence="1">
    <name type="scientific">marine sediment metagenome</name>
    <dbReference type="NCBI Taxonomy" id="412755"/>
    <lineage>
        <taxon>unclassified sequences</taxon>
        <taxon>metagenomes</taxon>
        <taxon>ecological metagenomes</taxon>
    </lineage>
</organism>
<gene>
    <name evidence="1" type="ORF">S06H3_19230</name>
</gene>
<evidence type="ECO:0000313" key="1">
    <source>
        <dbReference type="EMBL" id="GAI04449.1"/>
    </source>
</evidence>
<proteinExistence type="predicted"/>
<sequence>MLFTISGKHIDITEAIKRHAEEKTSKFPKYYDSINHVEVIIDGNKGKQPKKNHLVFGDRV</sequence>
<comment type="caution">
    <text evidence="1">The sequence shown here is derived from an EMBL/GenBank/DDBJ whole genome shotgun (WGS) entry which is preliminary data.</text>
</comment>
<dbReference type="Gene3D" id="3.30.160.100">
    <property type="entry name" value="Ribosome hibernation promotion factor-like"/>
    <property type="match status" value="1"/>
</dbReference>
<dbReference type="InterPro" id="IPR003489">
    <property type="entry name" value="RHF/RaiA"/>
</dbReference>
<name>X1MDM3_9ZZZZ</name>
<dbReference type="SUPFAM" id="SSF69754">
    <property type="entry name" value="Ribosome binding protein Y (YfiA homologue)"/>
    <property type="match status" value="1"/>
</dbReference>
<dbReference type="AlphaFoldDB" id="X1MDM3"/>
<protein>
    <recommendedName>
        <fullName evidence="2">Ribosomal subunit interface protein</fullName>
    </recommendedName>
</protein>
<dbReference type="Pfam" id="PF02482">
    <property type="entry name" value="Ribosomal_S30AE"/>
    <property type="match status" value="1"/>
</dbReference>